<keyword evidence="3" id="KW-1185">Reference proteome</keyword>
<sequence length="107" mass="12221">MAQTKTILALFLLASMLLLCEWFHYYSSIERTSGSVDSAVDDDDGDNMWCLPPLLDDEHPWHLAVRLRCNHLQATLLMDLGHQHSVVFHIVFKIPFHSQSTLALLFA</sequence>
<accession>A0ABU6T4M8</accession>
<evidence type="ECO:0000256" key="1">
    <source>
        <dbReference type="SAM" id="SignalP"/>
    </source>
</evidence>
<dbReference type="EMBL" id="JASCZI010090635">
    <property type="protein sequence ID" value="MED6143474.1"/>
    <property type="molecule type" value="Genomic_DNA"/>
</dbReference>
<feature type="chain" id="PRO_5045412381" evidence="1">
    <location>
        <begin position="23"/>
        <end position="107"/>
    </location>
</feature>
<evidence type="ECO:0000313" key="3">
    <source>
        <dbReference type="Proteomes" id="UP001341840"/>
    </source>
</evidence>
<dbReference type="Proteomes" id="UP001341840">
    <property type="component" value="Unassembled WGS sequence"/>
</dbReference>
<name>A0ABU6T4M8_9FABA</name>
<comment type="caution">
    <text evidence="2">The sequence shown here is derived from an EMBL/GenBank/DDBJ whole genome shotgun (WGS) entry which is preliminary data.</text>
</comment>
<gene>
    <name evidence="2" type="ORF">PIB30_006736</name>
</gene>
<keyword evidence="1" id="KW-0732">Signal</keyword>
<reference evidence="2 3" key="1">
    <citation type="journal article" date="2023" name="Plants (Basel)">
        <title>Bridging the Gap: Combining Genomics and Transcriptomics Approaches to Understand Stylosanthes scabra, an Orphan Legume from the Brazilian Caatinga.</title>
        <authorList>
            <person name="Ferreira-Neto J.R.C."/>
            <person name="da Silva M.D."/>
            <person name="Binneck E."/>
            <person name="de Melo N.F."/>
            <person name="da Silva R.H."/>
            <person name="de Melo A.L.T.M."/>
            <person name="Pandolfi V."/>
            <person name="Bustamante F.O."/>
            <person name="Brasileiro-Vidal A.C."/>
            <person name="Benko-Iseppon A.M."/>
        </authorList>
    </citation>
    <scope>NUCLEOTIDE SEQUENCE [LARGE SCALE GENOMIC DNA]</scope>
    <source>
        <tissue evidence="2">Leaves</tissue>
    </source>
</reference>
<protein>
    <submittedName>
        <fullName evidence="2">Uncharacterized protein</fullName>
    </submittedName>
</protein>
<evidence type="ECO:0000313" key="2">
    <source>
        <dbReference type="EMBL" id="MED6143474.1"/>
    </source>
</evidence>
<feature type="signal peptide" evidence="1">
    <location>
        <begin position="1"/>
        <end position="22"/>
    </location>
</feature>
<organism evidence="2 3">
    <name type="scientific">Stylosanthes scabra</name>
    <dbReference type="NCBI Taxonomy" id="79078"/>
    <lineage>
        <taxon>Eukaryota</taxon>
        <taxon>Viridiplantae</taxon>
        <taxon>Streptophyta</taxon>
        <taxon>Embryophyta</taxon>
        <taxon>Tracheophyta</taxon>
        <taxon>Spermatophyta</taxon>
        <taxon>Magnoliopsida</taxon>
        <taxon>eudicotyledons</taxon>
        <taxon>Gunneridae</taxon>
        <taxon>Pentapetalae</taxon>
        <taxon>rosids</taxon>
        <taxon>fabids</taxon>
        <taxon>Fabales</taxon>
        <taxon>Fabaceae</taxon>
        <taxon>Papilionoideae</taxon>
        <taxon>50 kb inversion clade</taxon>
        <taxon>dalbergioids sensu lato</taxon>
        <taxon>Dalbergieae</taxon>
        <taxon>Pterocarpus clade</taxon>
        <taxon>Stylosanthes</taxon>
    </lineage>
</organism>
<proteinExistence type="predicted"/>